<dbReference type="GO" id="GO:0003724">
    <property type="term" value="F:RNA helicase activity"/>
    <property type="evidence" value="ECO:0007669"/>
    <property type="project" value="UniProtKB-EC"/>
</dbReference>
<dbReference type="Proteomes" id="UP000226431">
    <property type="component" value="Unassembled WGS sequence"/>
</dbReference>
<organism evidence="18 19">
    <name type="scientific">Ophiocordyceps camponoti-rufipedis</name>
    <dbReference type="NCBI Taxonomy" id="2004952"/>
    <lineage>
        <taxon>Eukaryota</taxon>
        <taxon>Fungi</taxon>
        <taxon>Dikarya</taxon>
        <taxon>Ascomycota</taxon>
        <taxon>Pezizomycotina</taxon>
        <taxon>Sordariomycetes</taxon>
        <taxon>Hypocreomycetidae</taxon>
        <taxon>Hypocreales</taxon>
        <taxon>Ophiocordycipitaceae</taxon>
        <taxon>Ophiocordyceps</taxon>
    </lineage>
</organism>
<evidence type="ECO:0000256" key="13">
    <source>
        <dbReference type="PROSITE-ProRule" id="PRU00552"/>
    </source>
</evidence>
<dbReference type="GO" id="GO:0005524">
    <property type="term" value="F:ATP binding"/>
    <property type="evidence" value="ECO:0007669"/>
    <property type="project" value="UniProtKB-KW"/>
</dbReference>
<evidence type="ECO:0000256" key="12">
    <source>
        <dbReference type="ARBA" id="ARBA00047984"/>
    </source>
</evidence>
<dbReference type="GO" id="GO:0010467">
    <property type="term" value="P:gene expression"/>
    <property type="evidence" value="ECO:0007669"/>
    <property type="project" value="UniProtKB-ARBA"/>
</dbReference>
<feature type="region of interest" description="Disordered" evidence="14">
    <location>
        <begin position="249"/>
        <end position="300"/>
    </location>
</feature>
<dbReference type="InterPro" id="IPR011545">
    <property type="entry name" value="DEAD/DEAH_box_helicase_dom"/>
</dbReference>
<keyword evidence="8" id="KW-0067">ATP-binding</keyword>
<evidence type="ECO:0000256" key="11">
    <source>
        <dbReference type="ARBA" id="ARBA00038041"/>
    </source>
</evidence>
<dbReference type="GO" id="GO:0042254">
    <property type="term" value="P:ribosome biogenesis"/>
    <property type="evidence" value="ECO:0007669"/>
    <property type="project" value="UniProtKB-KW"/>
</dbReference>
<accession>A0A2C5YP02</accession>
<dbReference type="EC" id="3.6.4.13" evidence="3"/>
<feature type="compositionally biased region" description="Basic residues" evidence="14">
    <location>
        <begin position="850"/>
        <end position="864"/>
    </location>
</feature>
<comment type="caution">
    <text evidence="18">The sequence shown here is derived from an EMBL/GenBank/DDBJ whole genome shotgun (WGS) entry which is preliminary data.</text>
</comment>
<evidence type="ECO:0000256" key="5">
    <source>
        <dbReference type="ARBA" id="ARBA00022741"/>
    </source>
</evidence>
<feature type="compositionally biased region" description="Acidic residues" evidence="14">
    <location>
        <begin position="619"/>
        <end position="643"/>
    </location>
</feature>
<comment type="catalytic activity">
    <reaction evidence="12">
        <text>ATP + H2O = ADP + phosphate + H(+)</text>
        <dbReference type="Rhea" id="RHEA:13065"/>
        <dbReference type="ChEBI" id="CHEBI:15377"/>
        <dbReference type="ChEBI" id="CHEBI:15378"/>
        <dbReference type="ChEBI" id="CHEBI:30616"/>
        <dbReference type="ChEBI" id="CHEBI:43474"/>
        <dbReference type="ChEBI" id="CHEBI:456216"/>
        <dbReference type="EC" id="3.6.4.13"/>
    </reaction>
</comment>
<comment type="similarity">
    <text evidence="11">Belongs to the DEAD box helicase family. DDX56/DBP9 subfamily.</text>
</comment>
<feature type="compositionally biased region" description="Basic and acidic residues" evidence="14">
    <location>
        <begin position="865"/>
        <end position="875"/>
    </location>
</feature>
<keyword evidence="4" id="KW-0690">Ribosome biogenesis</keyword>
<feature type="region of interest" description="Disordered" evidence="14">
    <location>
        <begin position="848"/>
        <end position="875"/>
    </location>
</feature>
<sequence>MAAVLALPVQASWTDKMAQFSSPEELLNYIESGNMQDVDCARLNAILLFHDAPKIRYALRKYFDKRVGEITGLLAGTECARAAGMLKEVIRELQICDVVDEIDVEYLTTPGFQPNHDEVSFDFFKVWNNTKLRPGFAAQRVTGGAMPGVRVVMSVELPFAFAKTVVPLKEVNYIAVRSHAIFPEGTNNVSPPWGLRSLKIHARCQGTGRRMVVDKWSDINREMLHPVGDRNYEGQMATNQTLTMKRKLEGEGEPAAEASAEASKKAPREKKTRNKAKARPTTEETQPRDEKQTDKKTRAAVEDKATFAELGLDARLLQAVGEMKLVRPTLVQRRAIPMALDGRDVLCRAKTGSGKTAAYVLPVLAGILKRKAVVGDAVVSALILVPTRELADQVFKTVERFAAYCAKDVQAIKLTDKLSDAVQRSLLSTSPDVVISTPARAWHHVKAGDSGLDLSRLSYLVLDEADLLLSYGYDKDLESLSWSMPKGIQTIMMSATLTAEMDPLKKIFYKSGVPTLLDVEEPDGEGAGVTQLVTRCSEDDKFLLAYVIFKLRLVKGKCIIFVADVDRCYRLKLFLEQFGIRSCILNPELPVNSRLHVVDEFNRNVYDIIIASDDREALGDEEGGLEGNEEGEEEEEKAQDEDDGQKQRRSKKRKVSRGDKEFGVSRGIDFKNVAAVVNFDLPTSASSYTHRIGRTARAGKAGMALSFVVPKELYRKHMPTTVATAEKDEAVLARIIKQQAGKGKEVKPYSFMAEQVDAFRYRMNDGLRAVTKVAVREARTRELRQELLKSEKLKRYFEENPREMKHVRHDGELRTARHQAHLRNVPDYLLPKEGRRVLTEAQVGPVRFRGGAKRRRRVTGKQRRKGDPLKTFRRK</sequence>
<evidence type="ECO:0000256" key="6">
    <source>
        <dbReference type="ARBA" id="ARBA00022801"/>
    </source>
</evidence>
<evidence type="ECO:0000256" key="7">
    <source>
        <dbReference type="ARBA" id="ARBA00022806"/>
    </source>
</evidence>
<gene>
    <name evidence="18" type="ORF">CDD80_7060</name>
</gene>
<keyword evidence="7" id="KW-0347">Helicase</keyword>
<evidence type="ECO:0000256" key="4">
    <source>
        <dbReference type="ARBA" id="ARBA00022517"/>
    </source>
</evidence>
<evidence type="ECO:0000256" key="8">
    <source>
        <dbReference type="ARBA" id="ARBA00022840"/>
    </source>
</evidence>
<feature type="domain" description="DEAD-box RNA helicase Q" evidence="17">
    <location>
        <begin position="305"/>
        <end position="333"/>
    </location>
</feature>
<keyword evidence="9" id="KW-0694">RNA-binding</keyword>
<feature type="region of interest" description="Disordered" evidence="14">
    <location>
        <begin position="617"/>
        <end position="656"/>
    </location>
</feature>
<dbReference type="Pfam" id="PF00271">
    <property type="entry name" value="Helicase_C"/>
    <property type="match status" value="1"/>
</dbReference>
<evidence type="ECO:0000313" key="19">
    <source>
        <dbReference type="Proteomes" id="UP000226431"/>
    </source>
</evidence>
<dbReference type="PANTHER" id="PTHR47959">
    <property type="entry name" value="ATP-DEPENDENT RNA HELICASE RHLE-RELATED"/>
    <property type="match status" value="1"/>
</dbReference>
<evidence type="ECO:0000256" key="9">
    <source>
        <dbReference type="ARBA" id="ARBA00022884"/>
    </source>
</evidence>
<dbReference type="Pfam" id="PF00270">
    <property type="entry name" value="DEAD"/>
    <property type="match status" value="1"/>
</dbReference>
<dbReference type="GO" id="GO:0016787">
    <property type="term" value="F:hydrolase activity"/>
    <property type="evidence" value="ECO:0007669"/>
    <property type="project" value="UniProtKB-KW"/>
</dbReference>
<dbReference type="PANTHER" id="PTHR47959:SF21">
    <property type="entry name" value="DEAD-BOX HELICASE 56"/>
    <property type="match status" value="1"/>
</dbReference>
<dbReference type="CDD" id="cd18787">
    <property type="entry name" value="SF2_C_DEAD"/>
    <property type="match status" value="1"/>
</dbReference>
<feature type="compositionally biased region" description="Basic and acidic residues" evidence="14">
    <location>
        <begin position="280"/>
        <end position="300"/>
    </location>
</feature>
<evidence type="ECO:0000259" key="17">
    <source>
        <dbReference type="PROSITE" id="PS51195"/>
    </source>
</evidence>
<name>A0A2C5YP02_9HYPO</name>
<dbReference type="EMBL" id="NJES01000838">
    <property type="protein sequence ID" value="PHH69032.1"/>
    <property type="molecule type" value="Genomic_DNA"/>
</dbReference>
<keyword evidence="5" id="KW-0547">Nucleotide-binding</keyword>
<dbReference type="InterPro" id="IPR027417">
    <property type="entry name" value="P-loop_NTPase"/>
</dbReference>
<dbReference type="SMART" id="SM00487">
    <property type="entry name" value="DEXDc"/>
    <property type="match status" value="1"/>
</dbReference>
<dbReference type="STRING" id="2004952.A0A2C5YP02"/>
<feature type="domain" description="Helicase C-terminal" evidence="16">
    <location>
        <begin position="528"/>
        <end position="755"/>
    </location>
</feature>
<evidence type="ECO:0000313" key="18">
    <source>
        <dbReference type="EMBL" id="PHH69032.1"/>
    </source>
</evidence>
<dbReference type="Gene3D" id="3.40.50.300">
    <property type="entry name" value="P-loop containing nucleotide triphosphate hydrolases"/>
    <property type="match status" value="2"/>
</dbReference>
<evidence type="ECO:0000259" key="16">
    <source>
        <dbReference type="PROSITE" id="PS51194"/>
    </source>
</evidence>
<dbReference type="PROSITE" id="PS51192">
    <property type="entry name" value="HELICASE_ATP_BIND_1"/>
    <property type="match status" value="1"/>
</dbReference>
<dbReference type="OrthoDB" id="1191041at2759"/>
<dbReference type="SUPFAM" id="SSF52540">
    <property type="entry name" value="P-loop containing nucleoside triphosphate hydrolases"/>
    <property type="match status" value="2"/>
</dbReference>
<evidence type="ECO:0000259" key="15">
    <source>
        <dbReference type="PROSITE" id="PS51192"/>
    </source>
</evidence>
<evidence type="ECO:0000256" key="10">
    <source>
        <dbReference type="ARBA" id="ARBA00023242"/>
    </source>
</evidence>
<keyword evidence="10" id="KW-0539">Nucleus</keyword>
<keyword evidence="19" id="KW-1185">Reference proteome</keyword>
<reference evidence="18 19" key="1">
    <citation type="submission" date="2017-06" db="EMBL/GenBank/DDBJ databases">
        <title>Ant-infecting Ophiocordyceps genomes reveal a high diversity of potential behavioral manipulation genes and a possible major role for enterotoxins.</title>
        <authorList>
            <person name="De Bekker C."/>
            <person name="Evans H.C."/>
            <person name="Brachmann A."/>
            <person name="Hughes D.P."/>
        </authorList>
    </citation>
    <scope>NUCLEOTIDE SEQUENCE [LARGE SCALE GENOMIC DNA]</scope>
    <source>
        <strain evidence="18 19">Map16</strain>
    </source>
</reference>
<dbReference type="GO" id="GO:0005634">
    <property type="term" value="C:nucleus"/>
    <property type="evidence" value="ECO:0007669"/>
    <property type="project" value="UniProtKB-SubCell"/>
</dbReference>
<feature type="compositionally biased region" description="Basic residues" evidence="14">
    <location>
        <begin position="265"/>
        <end position="278"/>
    </location>
</feature>
<dbReference type="CDD" id="cd17961">
    <property type="entry name" value="DEADc_DDX56"/>
    <property type="match status" value="1"/>
</dbReference>
<feature type="domain" description="Helicase ATP-binding" evidence="15">
    <location>
        <begin position="336"/>
        <end position="515"/>
    </location>
</feature>
<evidence type="ECO:0000256" key="2">
    <source>
        <dbReference type="ARBA" id="ARBA00004123"/>
    </source>
</evidence>
<dbReference type="GO" id="GO:0005829">
    <property type="term" value="C:cytosol"/>
    <property type="evidence" value="ECO:0007669"/>
    <property type="project" value="TreeGrafter"/>
</dbReference>
<dbReference type="PROSITE" id="PS51194">
    <property type="entry name" value="HELICASE_CTER"/>
    <property type="match status" value="1"/>
</dbReference>
<dbReference type="InterPro" id="IPR014001">
    <property type="entry name" value="Helicase_ATP-bd"/>
</dbReference>
<dbReference type="GO" id="GO:0003723">
    <property type="term" value="F:RNA binding"/>
    <property type="evidence" value="ECO:0007669"/>
    <property type="project" value="UniProtKB-KW"/>
</dbReference>
<evidence type="ECO:0000256" key="14">
    <source>
        <dbReference type="SAM" id="MobiDB-lite"/>
    </source>
</evidence>
<keyword evidence="6" id="KW-0378">Hydrolase</keyword>
<evidence type="ECO:0000256" key="1">
    <source>
        <dbReference type="ARBA" id="ARBA00003706"/>
    </source>
</evidence>
<dbReference type="InterPro" id="IPR050079">
    <property type="entry name" value="DEAD_box_RNA_helicase"/>
</dbReference>
<dbReference type="SMART" id="SM00490">
    <property type="entry name" value="HELICc"/>
    <property type="match status" value="1"/>
</dbReference>
<evidence type="ECO:0000256" key="3">
    <source>
        <dbReference type="ARBA" id="ARBA00012552"/>
    </source>
</evidence>
<protein>
    <recommendedName>
        <fullName evidence="3">RNA helicase</fullName>
        <ecNumber evidence="3">3.6.4.13</ecNumber>
    </recommendedName>
</protein>
<dbReference type="InterPro" id="IPR001650">
    <property type="entry name" value="Helicase_C-like"/>
</dbReference>
<comment type="function">
    <text evidence="1">ATP-binding RNA helicase involved in the biogenesis of 60S ribosomal subunits and is required for the normal formation of 25S and 5.8S rRNAs.</text>
</comment>
<dbReference type="AlphaFoldDB" id="A0A2C5YP02"/>
<dbReference type="InterPro" id="IPR014014">
    <property type="entry name" value="RNA_helicase_DEAD_Q_motif"/>
</dbReference>
<feature type="short sequence motif" description="Q motif" evidence="13">
    <location>
        <begin position="305"/>
        <end position="333"/>
    </location>
</feature>
<proteinExistence type="inferred from homology"/>
<comment type="subcellular location">
    <subcellularLocation>
        <location evidence="2">Nucleus</location>
    </subcellularLocation>
</comment>
<dbReference type="PROSITE" id="PS51195">
    <property type="entry name" value="Q_MOTIF"/>
    <property type="match status" value="1"/>
</dbReference>